<dbReference type="PANTHER" id="PTHR15362">
    <property type="entry name" value="PHOSPHATIDYLINOSITOL SYNTHASE"/>
    <property type="match status" value="1"/>
</dbReference>
<feature type="transmembrane region" description="Helical" evidence="9">
    <location>
        <begin position="281"/>
        <end position="301"/>
    </location>
</feature>
<comment type="subcellular location">
    <subcellularLocation>
        <location evidence="1">Membrane</location>
        <topology evidence="1">Multi-pass membrane protein</topology>
    </subcellularLocation>
</comment>
<feature type="transmembrane region" description="Helical" evidence="9">
    <location>
        <begin position="182"/>
        <end position="200"/>
    </location>
</feature>
<dbReference type="EMBL" id="MU069439">
    <property type="protein sequence ID" value="KAF5843616.1"/>
    <property type="molecule type" value="Genomic_DNA"/>
</dbReference>
<keyword evidence="5" id="KW-0443">Lipid metabolism</keyword>
<keyword evidence="11" id="KW-1185">Reference proteome</keyword>
<evidence type="ECO:0000256" key="1">
    <source>
        <dbReference type="ARBA" id="ARBA00004141"/>
    </source>
</evidence>
<sequence>MQSLRFLNGQCSKHLKSAFQPIQSNLPHTCQRGNWSYFCPPLSLRSNSLIAAAQGGDGCTSPQGHSSTRDIAQDDTVACASSSAIQLERARPDRTSTHETTKELQQTEQHPLLFWPNILGYVRCLLLLGGYVLTFHSPTAALFCFLANLLLDSIDGLSARYFNQTSTFGAFFDVLLDNATRGILWSLALPYGLGSLFLILEMSVLVATHQVANVSTGADWKGALARGDDAGQQPPSFVSRIMANNFRTPLGCYVIVGLMGLPLWAWGLQFLPSSNILRHPALGAVLLPGRVMAAVVELWVLSKHFGSLLCQDAVAAAARGR</sequence>
<keyword evidence="4 9" id="KW-1133">Transmembrane helix</keyword>
<evidence type="ECO:0000256" key="9">
    <source>
        <dbReference type="SAM" id="Phobius"/>
    </source>
</evidence>
<dbReference type="Gene3D" id="1.20.120.1760">
    <property type="match status" value="1"/>
</dbReference>
<feature type="transmembrane region" description="Helical" evidence="9">
    <location>
        <begin position="250"/>
        <end position="269"/>
    </location>
</feature>
<evidence type="ECO:0000313" key="10">
    <source>
        <dbReference type="EMBL" id="KAF5843616.1"/>
    </source>
</evidence>
<dbReference type="Pfam" id="PF01066">
    <property type="entry name" value="CDP-OH_P_transf"/>
    <property type="match status" value="1"/>
</dbReference>
<proteinExistence type="inferred from homology"/>
<evidence type="ECO:0000313" key="11">
    <source>
        <dbReference type="Proteomes" id="UP000815325"/>
    </source>
</evidence>
<evidence type="ECO:0000256" key="6">
    <source>
        <dbReference type="ARBA" id="ARBA00023136"/>
    </source>
</evidence>
<dbReference type="InterPro" id="IPR048254">
    <property type="entry name" value="CDP_ALCOHOL_P_TRANSF_CS"/>
</dbReference>
<evidence type="ECO:0000256" key="8">
    <source>
        <dbReference type="RuleBase" id="RU003750"/>
    </source>
</evidence>
<accession>A0ABQ7H9T8</accession>
<protein>
    <submittedName>
        <fullName evidence="10">CDP-alcohol phosphatidyltransferase-domain-containing protein</fullName>
    </submittedName>
</protein>
<evidence type="ECO:0000256" key="2">
    <source>
        <dbReference type="ARBA" id="ARBA00022679"/>
    </source>
</evidence>
<dbReference type="InterPro" id="IPR000462">
    <property type="entry name" value="CDP-OH_P_trans"/>
</dbReference>
<name>A0ABQ7H9T8_DUNSA</name>
<comment type="caution">
    <text evidence="10">The sequence shown here is derived from an EMBL/GenBank/DDBJ whole genome shotgun (WGS) entry which is preliminary data.</text>
</comment>
<evidence type="ECO:0000256" key="5">
    <source>
        <dbReference type="ARBA" id="ARBA00023098"/>
    </source>
</evidence>
<comment type="similarity">
    <text evidence="8">Belongs to the CDP-alcohol phosphatidyltransferase class-I family.</text>
</comment>
<evidence type="ECO:0000256" key="7">
    <source>
        <dbReference type="ARBA" id="ARBA00023264"/>
    </source>
</evidence>
<keyword evidence="3 9" id="KW-0812">Transmembrane</keyword>
<dbReference type="PANTHER" id="PTHR15362:SF13">
    <property type="entry name" value="SI:CH1073-145M9.1"/>
    <property type="match status" value="1"/>
</dbReference>
<keyword evidence="6 9" id="KW-0472">Membrane</keyword>
<organism evidence="10 11">
    <name type="scientific">Dunaliella salina</name>
    <name type="common">Green alga</name>
    <name type="synonym">Protococcus salinus</name>
    <dbReference type="NCBI Taxonomy" id="3046"/>
    <lineage>
        <taxon>Eukaryota</taxon>
        <taxon>Viridiplantae</taxon>
        <taxon>Chlorophyta</taxon>
        <taxon>core chlorophytes</taxon>
        <taxon>Chlorophyceae</taxon>
        <taxon>CS clade</taxon>
        <taxon>Chlamydomonadales</taxon>
        <taxon>Dunaliellaceae</taxon>
        <taxon>Dunaliella</taxon>
    </lineage>
</organism>
<gene>
    <name evidence="10" type="ORF">DUNSADRAFT_10791</name>
</gene>
<keyword evidence="7" id="KW-1208">Phospholipid metabolism</keyword>
<dbReference type="PROSITE" id="PS00379">
    <property type="entry name" value="CDP_ALCOHOL_P_TRANSF"/>
    <property type="match status" value="1"/>
</dbReference>
<keyword evidence="2 8" id="KW-0808">Transferase</keyword>
<dbReference type="Proteomes" id="UP000815325">
    <property type="component" value="Unassembled WGS sequence"/>
</dbReference>
<dbReference type="InterPro" id="IPR043130">
    <property type="entry name" value="CDP-OH_PTrfase_TM_dom"/>
</dbReference>
<evidence type="ECO:0000256" key="4">
    <source>
        <dbReference type="ARBA" id="ARBA00022989"/>
    </source>
</evidence>
<reference evidence="10" key="1">
    <citation type="submission" date="2017-08" db="EMBL/GenBank/DDBJ databases">
        <authorList>
            <person name="Polle J.E."/>
            <person name="Barry K."/>
            <person name="Cushman J."/>
            <person name="Schmutz J."/>
            <person name="Tran D."/>
            <person name="Hathwaick L.T."/>
            <person name="Yim W.C."/>
            <person name="Jenkins J."/>
            <person name="Mckie-Krisberg Z.M."/>
            <person name="Prochnik S."/>
            <person name="Lindquist E."/>
            <person name="Dockter R.B."/>
            <person name="Adam C."/>
            <person name="Molina H."/>
            <person name="Bunkerborg J."/>
            <person name="Jin E."/>
            <person name="Buchheim M."/>
            <person name="Magnuson J."/>
        </authorList>
    </citation>
    <scope>NUCLEOTIDE SEQUENCE</scope>
    <source>
        <strain evidence="10">CCAP 19/18</strain>
    </source>
</reference>
<evidence type="ECO:0000256" key="3">
    <source>
        <dbReference type="ARBA" id="ARBA00022692"/>
    </source>
</evidence>